<proteinExistence type="predicted"/>
<feature type="transmembrane region" description="Helical" evidence="1">
    <location>
        <begin position="988"/>
        <end position="1017"/>
    </location>
</feature>
<dbReference type="Gene3D" id="3.30.70.1430">
    <property type="entry name" value="Multidrug efflux transporter AcrB pore domain"/>
    <property type="match status" value="2"/>
</dbReference>
<protein>
    <submittedName>
        <fullName evidence="2">Multidrug efflux pump subunit AcrB</fullName>
    </submittedName>
</protein>
<feature type="transmembrane region" description="Helical" evidence="1">
    <location>
        <begin position="1038"/>
        <end position="1064"/>
    </location>
</feature>
<dbReference type="InterPro" id="IPR001036">
    <property type="entry name" value="Acrflvin-R"/>
</dbReference>
<dbReference type="OrthoDB" id="9758234at2"/>
<dbReference type="Gene3D" id="1.20.1640.10">
    <property type="entry name" value="Multidrug efflux transporter AcrB transmembrane domain"/>
    <property type="match status" value="2"/>
</dbReference>
<accession>A0A1G9UIS0</accession>
<reference evidence="3" key="1">
    <citation type="submission" date="2016-10" db="EMBL/GenBank/DDBJ databases">
        <authorList>
            <person name="Varghese N."/>
            <person name="Submissions S."/>
        </authorList>
    </citation>
    <scope>NUCLEOTIDE SEQUENCE [LARGE SCALE GENOMIC DNA]</scope>
    <source>
        <strain evidence="3">DSM 24536</strain>
    </source>
</reference>
<dbReference type="GO" id="GO:0005886">
    <property type="term" value="C:plasma membrane"/>
    <property type="evidence" value="ECO:0007669"/>
    <property type="project" value="TreeGrafter"/>
</dbReference>
<dbReference type="SUPFAM" id="SSF82866">
    <property type="entry name" value="Multidrug efflux transporter AcrB transmembrane domain"/>
    <property type="match status" value="2"/>
</dbReference>
<feature type="transmembrane region" description="Helical" evidence="1">
    <location>
        <begin position="1084"/>
        <end position="1109"/>
    </location>
</feature>
<keyword evidence="1" id="KW-0472">Membrane</keyword>
<dbReference type="SUPFAM" id="SSF82693">
    <property type="entry name" value="Multidrug efflux transporter AcrB pore domain, PN1, PN2, PC1 and PC2 subdomains"/>
    <property type="match status" value="3"/>
</dbReference>
<feature type="transmembrane region" description="Helical" evidence="1">
    <location>
        <begin position="20"/>
        <end position="39"/>
    </location>
</feature>
<dbReference type="Gene3D" id="3.30.2090.10">
    <property type="entry name" value="Multidrug efflux transporter AcrB TolC docking domain, DN and DC subdomains"/>
    <property type="match status" value="2"/>
</dbReference>
<dbReference type="PRINTS" id="PR00702">
    <property type="entry name" value="ACRIFLAVINRP"/>
</dbReference>
<dbReference type="Gene3D" id="3.30.70.1440">
    <property type="entry name" value="Multidrug efflux transporter AcrB pore domain"/>
    <property type="match status" value="1"/>
</dbReference>
<organism evidence="2 3">
    <name type="scientific">Daejeonella rubra</name>
    <dbReference type="NCBI Taxonomy" id="990371"/>
    <lineage>
        <taxon>Bacteria</taxon>
        <taxon>Pseudomonadati</taxon>
        <taxon>Bacteroidota</taxon>
        <taxon>Sphingobacteriia</taxon>
        <taxon>Sphingobacteriales</taxon>
        <taxon>Sphingobacteriaceae</taxon>
        <taxon>Daejeonella</taxon>
    </lineage>
</organism>
<name>A0A1G9UIS0_9SPHI</name>
<keyword evidence="1" id="KW-1133">Transmembrane helix</keyword>
<feature type="transmembrane region" description="Helical" evidence="1">
    <location>
        <begin position="962"/>
        <end position="982"/>
    </location>
</feature>
<dbReference type="Proteomes" id="UP000199226">
    <property type="component" value="Unassembled WGS sequence"/>
</dbReference>
<dbReference type="SUPFAM" id="SSF82714">
    <property type="entry name" value="Multidrug efflux transporter AcrB TolC docking domain, DN and DC subdomains"/>
    <property type="match status" value="2"/>
</dbReference>
<keyword evidence="3" id="KW-1185">Reference proteome</keyword>
<dbReference type="PANTHER" id="PTHR32063">
    <property type="match status" value="1"/>
</dbReference>
<keyword evidence="1" id="KW-0812">Transmembrane</keyword>
<dbReference type="InterPro" id="IPR027463">
    <property type="entry name" value="AcrB_DN_DC_subdom"/>
</dbReference>
<feature type="transmembrane region" description="Helical" evidence="1">
    <location>
        <begin position="397"/>
        <end position="418"/>
    </location>
</feature>
<feature type="transmembrane region" description="Helical" evidence="1">
    <location>
        <begin position="933"/>
        <end position="955"/>
    </location>
</feature>
<evidence type="ECO:0000256" key="1">
    <source>
        <dbReference type="SAM" id="Phobius"/>
    </source>
</evidence>
<evidence type="ECO:0000313" key="2">
    <source>
        <dbReference type="EMBL" id="SDM59788.1"/>
    </source>
</evidence>
<evidence type="ECO:0000313" key="3">
    <source>
        <dbReference type="Proteomes" id="UP000199226"/>
    </source>
</evidence>
<feature type="transmembrane region" description="Helical" evidence="1">
    <location>
        <begin position="340"/>
        <end position="359"/>
    </location>
</feature>
<feature type="transmembrane region" description="Helical" evidence="1">
    <location>
        <begin position="471"/>
        <end position="493"/>
    </location>
</feature>
<dbReference type="Gene3D" id="3.30.70.1320">
    <property type="entry name" value="Multidrug efflux transporter AcrB pore domain like"/>
    <property type="match status" value="1"/>
</dbReference>
<dbReference type="AlphaFoldDB" id="A0A1G9UIS0"/>
<dbReference type="STRING" id="990371.SAMN05421813_11688"/>
<feature type="transmembrane region" description="Helical" evidence="1">
    <location>
        <begin position="522"/>
        <end position="552"/>
    </location>
</feature>
<gene>
    <name evidence="2" type="ORF">SAMN05421813_11688</name>
</gene>
<feature type="transmembrane region" description="Helical" evidence="1">
    <location>
        <begin position="365"/>
        <end position="385"/>
    </location>
</feature>
<dbReference type="Pfam" id="PF00873">
    <property type="entry name" value="ACR_tran"/>
    <property type="match status" value="1"/>
</dbReference>
<sequence length="1128" mass="124725">MKDENKEFKPSSWAIDNRTAIYVLTVIISVIGYFSYVGLPKENFPEVIIPKIFVQTVYPGTSPANMENLVTKQIEKQLKSAPGLKKITSNSYQDFSIITAEFNTNVDIKDAKQRVKDAVDKARQDLPNDLPSDPNVQDINLSDLPIMYLNISGDYDLKSLKKYAEDIQDQVESLKEISGVDIIGALEQEVQINADLNKMAAAKISFGDIERAVGYENLTISGGTIKMDGVRRTLNVKKEFASADEISDLIIKTPTGSSLYLRDIAEVKDSFKEQESYARLYGKNVITLNVKKRSGENLIDASDKINALILEMKQGQLPKNLNVTVTGDQSNRTRVTLHDLINTIIIGFILVTVILMFFMGITNALFVALSVPLSMFIAFMAMPALGGIMGFNFTMNMMVLFSFLLGLGIVVDDAIVVIENTHRIFDNGKVPIKKAAKIAAAEVFMPVLSGTLTTLAPFVPLLFWPGVIGEFMFFLPMTLIITLLASLLVAYIINPVFAVDFMQPEDHSTEKPGFDKGVIRTLLIFGGVALIGYLINFGLGNLVVFISLLYLLNHFYLNNTIRNFQTNVWPRAQAKYAGLLRKALNWPRAILWGTVGLFVFTLILISIVPPKIVFFPKGDPNFVYVYVQLPVGTDQAYTNEVLKKVEADVTKVVGKDNKDVTSIISNVTIGVTDPQSEDQGQYPNMGKVTVAFAEFGKRTGESTSTYLDKIREAVKGIPGAEITVAQEQGGPPTAKPISIEITGNNLDSLVKVSEDLKQYLDTRQIAGVEELKSDFQNNKPEIIFDIDRERANREGISSGQIGMDLRTAIFGKEVSKFRDANEDYEINLRANESQRNNLDALRNMKVTYRDMGMGGIIRQVPLSSFASIDYVNTYGGIKRKQEKRIIILSSNVLGDYNPNEVVADIQREITQFKAPAGIEVKMAGEQEEQQETMLFLGTALMISLGLILIILVTQFNSITKPLIILSEIVLSIIGVLLGVTIFRMEMSIVMSGVGIVALAGIVVRNGILLVEFTDLLIEQGMDVREAIIEAGRTRMTPVLLTATATMLGLIPLAVGLNMDFVTLFSDFDAHLYFGGDNVAFWGPLSWTMIFGLGFATFLTLILVPCMLLIGDSNSKRIKGWFKKSKQIA</sequence>
<dbReference type="RefSeq" id="WP_090705178.1">
    <property type="nucleotide sequence ID" value="NZ_FNHH01000016.1"/>
</dbReference>
<dbReference type="PANTHER" id="PTHR32063:SF33">
    <property type="entry name" value="RND SUPERFAMILY EFFLUX PUMP PERMEASE COMPONENT"/>
    <property type="match status" value="1"/>
</dbReference>
<dbReference type="EMBL" id="FNHH01000016">
    <property type="protein sequence ID" value="SDM59788.1"/>
    <property type="molecule type" value="Genomic_DNA"/>
</dbReference>
<feature type="transmembrane region" description="Helical" evidence="1">
    <location>
        <begin position="589"/>
        <end position="608"/>
    </location>
</feature>
<dbReference type="GO" id="GO:0042910">
    <property type="term" value="F:xenobiotic transmembrane transporter activity"/>
    <property type="evidence" value="ECO:0007669"/>
    <property type="project" value="TreeGrafter"/>
</dbReference>
<feature type="transmembrane region" description="Helical" evidence="1">
    <location>
        <begin position="438"/>
        <end position="464"/>
    </location>
</feature>